<comment type="similarity">
    <text evidence="1">Belongs to the CdaR family.</text>
</comment>
<proteinExistence type="inferred from homology"/>
<keyword evidence="5" id="KW-1185">Reference proteome</keyword>
<dbReference type="Proteomes" id="UP001199642">
    <property type="component" value="Chromosome"/>
</dbReference>
<feature type="domain" description="PucR C-terminal helix-turn-helix" evidence="2">
    <location>
        <begin position="325"/>
        <end position="381"/>
    </location>
</feature>
<dbReference type="Pfam" id="PF13556">
    <property type="entry name" value="HTH_30"/>
    <property type="match status" value="1"/>
</dbReference>
<dbReference type="PANTHER" id="PTHR33744">
    <property type="entry name" value="CARBOHYDRATE DIACID REGULATOR"/>
    <property type="match status" value="1"/>
</dbReference>
<evidence type="ECO:0000259" key="3">
    <source>
        <dbReference type="Pfam" id="PF17853"/>
    </source>
</evidence>
<dbReference type="InterPro" id="IPR051448">
    <property type="entry name" value="CdaR-like_regulators"/>
</dbReference>
<gene>
    <name evidence="4" type="ORF">K8F61_05375</name>
</gene>
<organism evidence="4 5">
    <name type="scientific">Microbacterium resistens</name>
    <dbReference type="NCBI Taxonomy" id="156977"/>
    <lineage>
        <taxon>Bacteria</taxon>
        <taxon>Bacillati</taxon>
        <taxon>Actinomycetota</taxon>
        <taxon>Actinomycetes</taxon>
        <taxon>Micrococcales</taxon>
        <taxon>Microbacteriaceae</taxon>
        <taxon>Microbacterium</taxon>
    </lineage>
</organism>
<dbReference type="Gene3D" id="1.10.10.2840">
    <property type="entry name" value="PucR C-terminal helix-turn-helix domain"/>
    <property type="match status" value="1"/>
</dbReference>
<accession>A0ABY3RZB2</accession>
<evidence type="ECO:0000259" key="2">
    <source>
        <dbReference type="Pfam" id="PF13556"/>
    </source>
</evidence>
<dbReference type="InterPro" id="IPR042070">
    <property type="entry name" value="PucR_C-HTH_sf"/>
</dbReference>
<feature type="domain" description="CdaR GGDEF-like" evidence="3">
    <location>
        <begin position="153"/>
        <end position="274"/>
    </location>
</feature>
<dbReference type="PANTHER" id="PTHR33744:SF7">
    <property type="entry name" value="PUCR FAMILY TRANSCRIPTIONAL REGULATOR"/>
    <property type="match status" value="1"/>
</dbReference>
<dbReference type="InterPro" id="IPR025736">
    <property type="entry name" value="PucR_C-HTH_dom"/>
</dbReference>
<name>A0ABY3RZB2_9MICO</name>
<sequence length="402" mass="43907">MTKASTLTWLRRISGDLATATLQRLEESLPWYAEMPPARRSAVGLVAQAGITSFIQWYDDPTSTPWIAADIFAAAPRELLRSVSLQQTLQLIRVTVEVTEERVAGKGEHLREAILLYSRDVAFAAADVYARAAEARGLWDARLEALVVDSILTGEADEELPSRIAALGWHGHGEVCVIVGTTPPQFDVDQVRRTARKLSVDVLIGVQGSRLVLVIGRARSASKAEDEGDAEEEQLSFSEIARRLEPSFGPGYVVVGPAVAALVDAGQSARAALAGFAVAKAWRGAPRPVEADDLLPERTIAGDPLAKQTLIERIYRPLQAHSTDLITTLWSYLDNGRSLEATARELFVHPNTVRYRLKRVSEVIGWDATGPREALILQTALVLGSIGAAEPVRRRAHPRRPR</sequence>
<reference evidence="4 5" key="1">
    <citation type="submission" date="2023-01" db="EMBL/GenBank/DDBJ databases">
        <title>Characterization of estradiol degrading bacteria Microbacterium sp. MZT7 and reveal degrading genes through genome analysis.</title>
        <authorList>
            <person name="Hao P."/>
            <person name="Gao Y."/>
        </authorList>
    </citation>
    <scope>NUCLEOTIDE SEQUENCE [LARGE SCALE GENOMIC DNA]</scope>
    <source>
        <strain evidence="4 5">MZT7</strain>
    </source>
</reference>
<evidence type="ECO:0000256" key="1">
    <source>
        <dbReference type="ARBA" id="ARBA00006754"/>
    </source>
</evidence>
<dbReference type="Pfam" id="PF17853">
    <property type="entry name" value="GGDEF_2"/>
    <property type="match status" value="1"/>
</dbReference>
<protein>
    <submittedName>
        <fullName evidence="4">Helix-turn-helix domain-containing protein</fullName>
    </submittedName>
</protein>
<dbReference type="InterPro" id="IPR041522">
    <property type="entry name" value="CdaR_GGDEF"/>
</dbReference>
<evidence type="ECO:0000313" key="5">
    <source>
        <dbReference type="Proteomes" id="UP001199642"/>
    </source>
</evidence>
<evidence type="ECO:0000313" key="4">
    <source>
        <dbReference type="EMBL" id="UGS28463.1"/>
    </source>
</evidence>
<dbReference type="EMBL" id="CP082781">
    <property type="protein sequence ID" value="UGS28463.1"/>
    <property type="molecule type" value="Genomic_DNA"/>
</dbReference>
<dbReference type="RefSeq" id="WP_067243150.1">
    <property type="nucleotide sequence ID" value="NZ_CP082781.1"/>
</dbReference>